<dbReference type="AlphaFoldDB" id="A0A540MU95"/>
<reference evidence="1 2" key="1">
    <citation type="journal article" date="2019" name="G3 (Bethesda)">
        <title>Sequencing of a Wild Apple (Malus baccata) Genome Unravels the Differences Between Cultivated and Wild Apple Species Regarding Disease Resistance and Cold Tolerance.</title>
        <authorList>
            <person name="Chen X."/>
        </authorList>
    </citation>
    <scope>NUCLEOTIDE SEQUENCE [LARGE SCALE GENOMIC DNA]</scope>
    <source>
        <strain evidence="2">cv. Shandingzi</strain>
        <tissue evidence="1">Leaves</tissue>
    </source>
</reference>
<evidence type="ECO:0000313" key="2">
    <source>
        <dbReference type="Proteomes" id="UP000315295"/>
    </source>
</evidence>
<protein>
    <submittedName>
        <fullName evidence="1">Uncharacterized protein</fullName>
    </submittedName>
</protein>
<evidence type="ECO:0000313" key="1">
    <source>
        <dbReference type="EMBL" id="TQE02359.1"/>
    </source>
</evidence>
<dbReference type="Proteomes" id="UP000315295">
    <property type="component" value="Unassembled WGS sequence"/>
</dbReference>
<comment type="caution">
    <text evidence="1">The sequence shown here is derived from an EMBL/GenBank/DDBJ whole genome shotgun (WGS) entry which is preliminary data.</text>
</comment>
<organism evidence="1 2">
    <name type="scientific">Malus baccata</name>
    <name type="common">Siberian crab apple</name>
    <name type="synonym">Pyrus baccata</name>
    <dbReference type="NCBI Taxonomy" id="106549"/>
    <lineage>
        <taxon>Eukaryota</taxon>
        <taxon>Viridiplantae</taxon>
        <taxon>Streptophyta</taxon>
        <taxon>Embryophyta</taxon>
        <taxon>Tracheophyta</taxon>
        <taxon>Spermatophyta</taxon>
        <taxon>Magnoliopsida</taxon>
        <taxon>eudicotyledons</taxon>
        <taxon>Gunneridae</taxon>
        <taxon>Pentapetalae</taxon>
        <taxon>rosids</taxon>
        <taxon>fabids</taxon>
        <taxon>Rosales</taxon>
        <taxon>Rosaceae</taxon>
        <taxon>Amygdaloideae</taxon>
        <taxon>Maleae</taxon>
        <taxon>Malus</taxon>
    </lineage>
</organism>
<dbReference type="EMBL" id="VIEB01000177">
    <property type="protein sequence ID" value="TQE02359.1"/>
    <property type="molecule type" value="Genomic_DNA"/>
</dbReference>
<accession>A0A540MU95</accession>
<gene>
    <name evidence="1" type="ORF">C1H46_011998</name>
</gene>
<sequence length="96" mass="11372">MDEFGKTKTDILVIFTKLDRLVTHSRMLLTSFLMDRLRGTLERKGAVNLRRFEEVIKFALCAARTDKWDELRHLITESQRALLRLPETETETHREI</sequence>
<keyword evidence="2" id="KW-1185">Reference proteome</keyword>
<name>A0A540MU95_MALBA</name>
<proteinExistence type="predicted"/>